<dbReference type="InParanoid" id="J0WRH7"/>
<evidence type="ECO:0000256" key="1">
    <source>
        <dbReference type="ARBA" id="ARBA00004123"/>
    </source>
</evidence>
<dbReference type="CDD" id="cd00067">
    <property type="entry name" value="GAL4"/>
    <property type="match status" value="1"/>
</dbReference>
<evidence type="ECO:0000259" key="13">
    <source>
        <dbReference type="PROSITE" id="PS50048"/>
    </source>
</evidence>
<evidence type="ECO:0000256" key="12">
    <source>
        <dbReference type="SAM" id="MobiDB-lite"/>
    </source>
</evidence>
<dbReference type="KEGG" id="adl:AURDEDRAFT_188789"/>
<dbReference type="InterPro" id="IPR000014">
    <property type="entry name" value="PAS"/>
</dbReference>
<feature type="region of interest" description="Disordered" evidence="12">
    <location>
        <begin position="103"/>
        <end position="133"/>
    </location>
</feature>
<dbReference type="GO" id="GO:0000977">
    <property type="term" value="F:RNA polymerase II transcription regulatory region sequence-specific DNA binding"/>
    <property type="evidence" value="ECO:0007669"/>
    <property type="project" value="TreeGrafter"/>
</dbReference>
<dbReference type="eggNOG" id="ENOG502R1M5">
    <property type="taxonomic scope" value="Eukaryota"/>
</dbReference>
<dbReference type="CDD" id="cd00130">
    <property type="entry name" value="PAS"/>
    <property type="match status" value="1"/>
</dbReference>
<dbReference type="InterPro" id="IPR035965">
    <property type="entry name" value="PAS-like_dom_sf"/>
</dbReference>
<evidence type="ECO:0000256" key="4">
    <source>
        <dbReference type="ARBA" id="ARBA00022723"/>
    </source>
</evidence>
<dbReference type="InterPro" id="IPR056751">
    <property type="entry name" value="PAS_13"/>
</dbReference>
<dbReference type="AlphaFoldDB" id="J0WRH7"/>
<keyword evidence="5" id="KW-0862">Zinc</keyword>
<evidence type="ECO:0000256" key="8">
    <source>
        <dbReference type="ARBA" id="ARBA00023159"/>
    </source>
</evidence>
<dbReference type="GO" id="GO:0008270">
    <property type="term" value="F:zinc ion binding"/>
    <property type="evidence" value="ECO:0007669"/>
    <property type="project" value="InterPro"/>
</dbReference>
<organism evidence="15 16">
    <name type="scientific">Auricularia subglabra (strain TFB-10046 / SS5)</name>
    <name type="common">White-rot fungus</name>
    <name type="synonym">Auricularia delicata (strain TFB10046)</name>
    <dbReference type="NCBI Taxonomy" id="717982"/>
    <lineage>
        <taxon>Eukaryota</taxon>
        <taxon>Fungi</taxon>
        <taxon>Dikarya</taxon>
        <taxon>Basidiomycota</taxon>
        <taxon>Agaricomycotina</taxon>
        <taxon>Agaricomycetes</taxon>
        <taxon>Auriculariales</taxon>
        <taxon>Auriculariaceae</taxon>
        <taxon>Auricularia</taxon>
    </lineage>
</organism>
<dbReference type="GO" id="GO:0005634">
    <property type="term" value="C:nucleus"/>
    <property type="evidence" value="ECO:0007669"/>
    <property type="project" value="UniProtKB-SubCell"/>
</dbReference>
<gene>
    <name evidence="15" type="ORF">AURDEDRAFT_188789</name>
</gene>
<keyword evidence="8" id="KW-0010">Activator</keyword>
<keyword evidence="9" id="KW-0804">Transcription</keyword>
<keyword evidence="4" id="KW-0479">Metal-binding</keyword>
<dbReference type="Pfam" id="PF24990">
    <property type="entry name" value="PAS_13"/>
    <property type="match status" value="1"/>
</dbReference>
<proteinExistence type="inferred from homology"/>
<dbReference type="PROSITE" id="PS50048">
    <property type="entry name" value="ZN2_CY6_FUNGAL_2"/>
    <property type="match status" value="1"/>
</dbReference>
<evidence type="ECO:0000256" key="7">
    <source>
        <dbReference type="ARBA" id="ARBA00023125"/>
    </source>
</evidence>
<feature type="region of interest" description="Disordered" evidence="12">
    <location>
        <begin position="1"/>
        <end position="53"/>
    </location>
</feature>
<dbReference type="InterPro" id="IPR050335">
    <property type="entry name" value="ERT1_acuK_gluconeogen_tf"/>
</dbReference>
<dbReference type="Pfam" id="PF00172">
    <property type="entry name" value="Zn_clus"/>
    <property type="match status" value="1"/>
</dbReference>
<keyword evidence="7" id="KW-0238">DNA-binding</keyword>
<dbReference type="SUPFAM" id="SSF57701">
    <property type="entry name" value="Zn2/Cys6 DNA-binding domain"/>
    <property type="match status" value="1"/>
</dbReference>
<dbReference type="SUPFAM" id="SSF55785">
    <property type="entry name" value="PYP-like sensor domain (PAS domain)"/>
    <property type="match status" value="1"/>
</dbReference>
<evidence type="ECO:0000313" key="16">
    <source>
        <dbReference type="Proteomes" id="UP000006514"/>
    </source>
</evidence>
<dbReference type="PANTHER" id="PTHR47659">
    <property type="entry name" value="ZN(II)2CYS6 TRANSCRIPTION FACTOR (EUROFUNG)-RELATED"/>
    <property type="match status" value="1"/>
</dbReference>
<accession>J0WRH7</accession>
<name>J0WRH7_AURST</name>
<comment type="subcellular location">
    <subcellularLocation>
        <location evidence="1">Nucleus</location>
    </subcellularLocation>
</comment>
<dbReference type="PROSITE" id="PS50112">
    <property type="entry name" value="PAS"/>
    <property type="match status" value="1"/>
</dbReference>
<keyword evidence="10" id="KW-0539">Nucleus</keyword>
<feature type="domain" description="PAS" evidence="14">
    <location>
        <begin position="329"/>
        <end position="386"/>
    </location>
</feature>
<feature type="compositionally biased region" description="Basic and acidic residues" evidence="12">
    <location>
        <begin position="34"/>
        <end position="45"/>
    </location>
</feature>
<sequence length="448" mass="49639">MLPHQPYPIDTSVADLETPPSTGSGSTRSRKRQRDGDSGSRSREAAKKKKANRACFHCQKAHLTCDDSRPCQRCVKRGMADSCVEGIRKKAKYLLDEEELAELKKQKDPKGPEASGSGSHVPGDPCKHTAANDPLNNLVLNTEHPFDSRATNMEYSILTAILGPGAQEPAEQQPAWPPAAAAAYMPFTPQDVGSTPSFGTPGDPGSAAFSGASMAFATPFSAGSGESQPTPPQPRPQTPPPRPPPQTEKQPESSPSKTRQSAVYRSVTKPYDYREGFHFLMRHLKERYVKNDILRIIRAIAMLRPSLIALQVPLSEEDEVFVEKCFQRSVLELEKLISFNGTPTVVWRRTGEICVVGVEFSVLTGWSREELLGQRKYIYELFENQSAVEYWEQFATHAFENTLQSVHTHCVLLTKTGVPVLCAFCFSIRRDIFDLPNIVVGQWLPLLS</sequence>
<dbReference type="InterPro" id="IPR036864">
    <property type="entry name" value="Zn2-C6_fun-type_DNA-bd_sf"/>
</dbReference>
<dbReference type="PRINTS" id="PR00806">
    <property type="entry name" value="VINCULIN"/>
</dbReference>
<reference evidence="16" key="1">
    <citation type="journal article" date="2012" name="Science">
        <title>The Paleozoic origin of enzymatic lignin decomposition reconstructed from 31 fungal genomes.</title>
        <authorList>
            <person name="Floudas D."/>
            <person name="Binder M."/>
            <person name="Riley R."/>
            <person name="Barry K."/>
            <person name="Blanchette R.A."/>
            <person name="Henrissat B."/>
            <person name="Martinez A.T."/>
            <person name="Otillar R."/>
            <person name="Spatafora J.W."/>
            <person name="Yadav J.S."/>
            <person name="Aerts A."/>
            <person name="Benoit I."/>
            <person name="Boyd A."/>
            <person name="Carlson A."/>
            <person name="Copeland A."/>
            <person name="Coutinho P.M."/>
            <person name="de Vries R.P."/>
            <person name="Ferreira P."/>
            <person name="Findley K."/>
            <person name="Foster B."/>
            <person name="Gaskell J."/>
            <person name="Glotzer D."/>
            <person name="Gorecki P."/>
            <person name="Heitman J."/>
            <person name="Hesse C."/>
            <person name="Hori C."/>
            <person name="Igarashi K."/>
            <person name="Jurgens J.A."/>
            <person name="Kallen N."/>
            <person name="Kersten P."/>
            <person name="Kohler A."/>
            <person name="Kuees U."/>
            <person name="Kumar T.K.A."/>
            <person name="Kuo A."/>
            <person name="LaButti K."/>
            <person name="Larrondo L.F."/>
            <person name="Lindquist E."/>
            <person name="Ling A."/>
            <person name="Lombard V."/>
            <person name="Lucas S."/>
            <person name="Lundell T."/>
            <person name="Martin R."/>
            <person name="McLaughlin D.J."/>
            <person name="Morgenstern I."/>
            <person name="Morin E."/>
            <person name="Murat C."/>
            <person name="Nagy L.G."/>
            <person name="Nolan M."/>
            <person name="Ohm R.A."/>
            <person name="Patyshakuliyeva A."/>
            <person name="Rokas A."/>
            <person name="Ruiz-Duenas F.J."/>
            <person name="Sabat G."/>
            <person name="Salamov A."/>
            <person name="Samejima M."/>
            <person name="Schmutz J."/>
            <person name="Slot J.C."/>
            <person name="St John F."/>
            <person name="Stenlid J."/>
            <person name="Sun H."/>
            <person name="Sun S."/>
            <person name="Syed K."/>
            <person name="Tsang A."/>
            <person name="Wiebenga A."/>
            <person name="Young D."/>
            <person name="Pisabarro A."/>
            <person name="Eastwood D.C."/>
            <person name="Martin F."/>
            <person name="Cullen D."/>
            <person name="Grigoriev I.V."/>
            <person name="Hibbett D.S."/>
        </authorList>
    </citation>
    <scope>NUCLEOTIDE SEQUENCE [LARGE SCALE GENOMIC DNA]</scope>
    <source>
        <strain evidence="16">TFB10046</strain>
    </source>
</reference>
<comment type="similarity">
    <text evidence="2">Belongs to the ERT1/acuK family.</text>
</comment>
<dbReference type="SMART" id="SM00066">
    <property type="entry name" value="GAL4"/>
    <property type="match status" value="1"/>
</dbReference>
<evidence type="ECO:0000256" key="9">
    <source>
        <dbReference type="ARBA" id="ARBA00023163"/>
    </source>
</evidence>
<dbReference type="GO" id="GO:0009267">
    <property type="term" value="P:cellular response to starvation"/>
    <property type="evidence" value="ECO:0007669"/>
    <property type="project" value="TreeGrafter"/>
</dbReference>
<evidence type="ECO:0000256" key="2">
    <source>
        <dbReference type="ARBA" id="ARBA00010855"/>
    </source>
</evidence>
<dbReference type="OMA" id="VMTTCKL"/>
<evidence type="ECO:0000313" key="15">
    <source>
        <dbReference type="EMBL" id="EJD35300.1"/>
    </source>
</evidence>
<dbReference type="GO" id="GO:0000981">
    <property type="term" value="F:DNA-binding transcription factor activity, RNA polymerase II-specific"/>
    <property type="evidence" value="ECO:0007669"/>
    <property type="project" value="InterPro"/>
</dbReference>
<dbReference type="InterPro" id="IPR001138">
    <property type="entry name" value="Zn2Cys6_DnaBD"/>
</dbReference>
<keyword evidence="3" id="KW-0312">Gluconeogenesis</keyword>
<feature type="compositionally biased region" description="Low complexity" evidence="12">
    <location>
        <begin position="18"/>
        <end position="27"/>
    </location>
</feature>
<feature type="compositionally biased region" description="Pro residues" evidence="12">
    <location>
        <begin position="229"/>
        <end position="246"/>
    </location>
</feature>
<feature type="compositionally biased region" description="Polar residues" evidence="12">
    <location>
        <begin position="252"/>
        <end position="263"/>
    </location>
</feature>
<evidence type="ECO:0000256" key="10">
    <source>
        <dbReference type="ARBA" id="ARBA00023242"/>
    </source>
</evidence>
<dbReference type="Gene3D" id="4.10.240.10">
    <property type="entry name" value="Zn(2)-C6 fungal-type DNA-binding domain"/>
    <property type="match status" value="1"/>
</dbReference>
<dbReference type="GO" id="GO:0006094">
    <property type="term" value="P:gluconeogenesis"/>
    <property type="evidence" value="ECO:0007669"/>
    <property type="project" value="UniProtKB-KW"/>
</dbReference>
<feature type="region of interest" description="Disordered" evidence="12">
    <location>
        <begin position="217"/>
        <end position="265"/>
    </location>
</feature>
<dbReference type="PANTHER" id="PTHR47659:SF1">
    <property type="entry name" value="TRANSCRIPTION ACTIVATOR OF GLUCONEOGENESIS ERT1"/>
    <property type="match status" value="1"/>
</dbReference>
<dbReference type="OrthoDB" id="2538135at2759"/>
<evidence type="ECO:0000259" key="14">
    <source>
        <dbReference type="PROSITE" id="PS50112"/>
    </source>
</evidence>
<evidence type="ECO:0000256" key="11">
    <source>
        <dbReference type="ARBA" id="ARBA00040903"/>
    </source>
</evidence>
<evidence type="ECO:0000256" key="6">
    <source>
        <dbReference type="ARBA" id="ARBA00023015"/>
    </source>
</evidence>
<evidence type="ECO:0000256" key="5">
    <source>
        <dbReference type="ARBA" id="ARBA00022833"/>
    </source>
</evidence>
<keyword evidence="6" id="KW-0805">Transcription regulation</keyword>
<keyword evidence="16" id="KW-1185">Reference proteome</keyword>
<dbReference type="EMBL" id="JH687895">
    <property type="protein sequence ID" value="EJD35300.1"/>
    <property type="molecule type" value="Genomic_DNA"/>
</dbReference>
<feature type="domain" description="Zn(2)-C6 fungal-type" evidence="13">
    <location>
        <begin position="54"/>
        <end position="85"/>
    </location>
</feature>
<protein>
    <recommendedName>
        <fullName evidence="11">Transcription activator of gluconeogenesis ERT1</fullName>
    </recommendedName>
</protein>
<dbReference type="Proteomes" id="UP000006514">
    <property type="component" value="Unassembled WGS sequence"/>
</dbReference>
<evidence type="ECO:0000256" key="3">
    <source>
        <dbReference type="ARBA" id="ARBA00022432"/>
    </source>
</evidence>